<proteinExistence type="predicted"/>
<keyword evidence="2" id="KW-1185">Reference proteome</keyword>
<dbReference type="EMBL" id="ML179258">
    <property type="protein sequence ID" value="THU93115.1"/>
    <property type="molecule type" value="Genomic_DNA"/>
</dbReference>
<organism evidence="1 2">
    <name type="scientific">Dendrothele bispora (strain CBS 962.96)</name>
    <dbReference type="NCBI Taxonomy" id="1314807"/>
    <lineage>
        <taxon>Eukaryota</taxon>
        <taxon>Fungi</taxon>
        <taxon>Dikarya</taxon>
        <taxon>Basidiomycota</taxon>
        <taxon>Agaricomycotina</taxon>
        <taxon>Agaricomycetes</taxon>
        <taxon>Agaricomycetidae</taxon>
        <taxon>Agaricales</taxon>
        <taxon>Agaricales incertae sedis</taxon>
        <taxon>Dendrothele</taxon>
    </lineage>
</organism>
<evidence type="ECO:0000313" key="1">
    <source>
        <dbReference type="EMBL" id="THU93115.1"/>
    </source>
</evidence>
<dbReference type="AlphaFoldDB" id="A0A4V4HEZ7"/>
<gene>
    <name evidence="1" type="ORF">K435DRAFT_670773</name>
</gene>
<protein>
    <submittedName>
        <fullName evidence="1">Uncharacterized protein</fullName>
    </submittedName>
</protein>
<sequence>MEEYLLPDIDGSLWKDAVEALVSLESTYGFETSSKCLSKIERPLGVENWLKSKRRKACPAPIDKMDADDMQSDTIIWWNSLQPTWRTLSLEGPEIGQGKWTREVKGDWGRLITPGVNGFYTVLACMRWWLVLEQKKDLDSNRASWNWKTVLSDIVWVMKTLAGKEPGEEPVSKKARTD</sequence>
<dbReference type="Proteomes" id="UP000297245">
    <property type="component" value="Unassembled WGS sequence"/>
</dbReference>
<accession>A0A4V4HEZ7</accession>
<dbReference type="OrthoDB" id="2822445at2759"/>
<name>A0A4V4HEZ7_DENBC</name>
<evidence type="ECO:0000313" key="2">
    <source>
        <dbReference type="Proteomes" id="UP000297245"/>
    </source>
</evidence>
<reference evidence="1 2" key="1">
    <citation type="journal article" date="2019" name="Nat. Ecol. Evol.">
        <title>Megaphylogeny resolves global patterns of mushroom evolution.</title>
        <authorList>
            <person name="Varga T."/>
            <person name="Krizsan K."/>
            <person name="Foldi C."/>
            <person name="Dima B."/>
            <person name="Sanchez-Garcia M."/>
            <person name="Sanchez-Ramirez S."/>
            <person name="Szollosi G.J."/>
            <person name="Szarkandi J.G."/>
            <person name="Papp V."/>
            <person name="Albert L."/>
            <person name="Andreopoulos W."/>
            <person name="Angelini C."/>
            <person name="Antonin V."/>
            <person name="Barry K.W."/>
            <person name="Bougher N.L."/>
            <person name="Buchanan P."/>
            <person name="Buyck B."/>
            <person name="Bense V."/>
            <person name="Catcheside P."/>
            <person name="Chovatia M."/>
            <person name="Cooper J."/>
            <person name="Damon W."/>
            <person name="Desjardin D."/>
            <person name="Finy P."/>
            <person name="Geml J."/>
            <person name="Haridas S."/>
            <person name="Hughes K."/>
            <person name="Justo A."/>
            <person name="Karasinski D."/>
            <person name="Kautmanova I."/>
            <person name="Kiss B."/>
            <person name="Kocsube S."/>
            <person name="Kotiranta H."/>
            <person name="LaButti K.M."/>
            <person name="Lechner B.E."/>
            <person name="Liimatainen K."/>
            <person name="Lipzen A."/>
            <person name="Lukacs Z."/>
            <person name="Mihaltcheva S."/>
            <person name="Morgado L.N."/>
            <person name="Niskanen T."/>
            <person name="Noordeloos M.E."/>
            <person name="Ohm R.A."/>
            <person name="Ortiz-Santana B."/>
            <person name="Ovrebo C."/>
            <person name="Racz N."/>
            <person name="Riley R."/>
            <person name="Savchenko A."/>
            <person name="Shiryaev A."/>
            <person name="Soop K."/>
            <person name="Spirin V."/>
            <person name="Szebenyi C."/>
            <person name="Tomsovsky M."/>
            <person name="Tulloss R.E."/>
            <person name="Uehling J."/>
            <person name="Grigoriev I.V."/>
            <person name="Vagvolgyi C."/>
            <person name="Papp T."/>
            <person name="Martin F.M."/>
            <person name="Miettinen O."/>
            <person name="Hibbett D.S."/>
            <person name="Nagy L.G."/>
        </authorList>
    </citation>
    <scope>NUCLEOTIDE SEQUENCE [LARGE SCALE GENOMIC DNA]</scope>
    <source>
        <strain evidence="1 2">CBS 962.96</strain>
    </source>
</reference>